<feature type="domain" description="G-protein coupled receptors family 1 profile" evidence="10">
    <location>
        <begin position="48"/>
        <end position="168"/>
    </location>
</feature>
<proteinExistence type="predicted"/>
<evidence type="ECO:0000259" key="10">
    <source>
        <dbReference type="PROSITE" id="PS50262"/>
    </source>
</evidence>
<keyword evidence="8" id="KW-0807">Transducer</keyword>
<dbReference type="InterPro" id="IPR017452">
    <property type="entry name" value="GPCR_Rhodpsn_7TM"/>
</dbReference>
<dbReference type="Ensembl" id="ENSCSET00000029299.1">
    <property type="protein sequence ID" value="ENSCSEP00000028904.1"/>
    <property type="gene ID" value="ENSCSEG00000018506.1"/>
</dbReference>
<dbReference type="SUPFAM" id="SSF81321">
    <property type="entry name" value="Family A G protein-coupled receptor-like"/>
    <property type="match status" value="1"/>
</dbReference>
<evidence type="ECO:0000313" key="12">
    <source>
        <dbReference type="Proteomes" id="UP000265120"/>
    </source>
</evidence>
<dbReference type="Gene3D" id="1.20.1070.10">
    <property type="entry name" value="Rhodopsin 7-helix transmembrane proteins"/>
    <property type="match status" value="1"/>
</dbReference>
<dbReference type="PROSITE" id="PS50262">
    <property type="entry name" value="G_PROTEIN_RECEP_F1_2"/>
    <property type="match status" value="1"/>
</dbReference>
<reference evidence="11 12" key="1">
    <citation type="journal article" date="2014" name="Nat. Genet.">
        <title>Whole-genome sequence of a flatfish provides insights into ZW sex chromosome evolution and adaptation to a benthic lifestyle.</title>
        <authorList>
            <person name="Chen S."/>
            <person name="Zhang G."/>
            <person name="Shao C."/>
            <person name="Huang Q."/>
            <person name="Liu G."/>
            <person name="Zhang P."/>
            <person name="Song W."/>
            <person name="An N."/>
            <person name="Chalopin D."/>
            <person name="Volff J.N."/>
            <person name="Hong Y."/>
            <person name="Li Q."/>
            <person name="Sha Z."/>
            <person name="Zhou H."/>
            <person name="Xie M."/>
            <person name="Yu Q."/>
            <person name="Liu Y."/>
            <person name="Xiang H."/>
            <person name="Wang N."/>
            <person name="Wu K."/>
            <person name="Yang C."/>
            <person name="Zhou Q."/>
            <person name="Liao X."/>
            <person name="Yang L."/>
            <person name="Hu Q."/>
            <person name="Zhang J."/>
            <person name="Meng L."/>
            <person name="Jin L."/>
            <person name="Tian Y."/>
            <person name="Lian J."/>
            <person name="Yang J."/>
            <person name="Miao G."/>
            <person name="Liu S."/>
            <person name="Liang Z."/>
            <person name="Yan F."/>
            <person name="Li Y."/>
            <person name="Sun B."/>
            <person name="Zhang H."/>
            <person name="Zhang J."/>
            <person name="Zhu Y."/>
            <person name="Du M."/>
            <person name="Zhao Y."/>
            <person name="Schartl M."/>
            <person name="Tang Q."/>
            <person name="Wang J."/>
        </authorList>
    </citation>
    <scope>NUCLEOTIDE SEQUENCE</scope>
</reference>
<evidence type="ECO:0000256" key="1">
    <source>
        <dbReference type="ARBA" id="ARBA00004141"/>
    </source>
</evidence>
<keyword evidence="3 9" id="KW-1133">Transmembrane helix</keyword>
<dbReference type="PANTHER" id="PTHR24232">
    <property type="entry name" value="G-PROTEIN COUPLED RECEPTOR"/>
    <property type="match status" value="1"/>
</dbReference>
<name>A0A3P8WQ76_CYNSE</name>
<dbReference type="PANTHER" id="PTHR24232:SF107">
    <property type="entry name" value="HYDROXYCARBOXYLIC ACID RECEPTOR 2-LIKE"/>
    <property type="match status" value="1"/>
</dbReference>
<dbReference type="GO" id="GO:0035025">
    <property type="term" value="P:positive regulation of Rho protein signal transduction"/>
    <property type="evidence" value="ECO:0007669"/>
    <property type="project" value="TreeGrafter"/>
</dbReference>
<organism evidence="11 12">
    <name type="scientific">Cynoglossus semilaevis</name>
    <name type="common">Tongue sole</name>
    <dbReference type="NCBI Taxonomy" id="244447"/>
    <lineage>
        <taxon>Eukaryota</taxon>
        <taxon>Metazoa</taxon>
        <taxon>Chordata</taxon>
        <taxon>Craniata</taxon>
        <taxon>Vertebrata</taxon>
        <taxon>Euteleostomi</taxon>
        <taxon>Actinopterygii</taxon>
        <taxon>Neopterygii</taxon>
        <taxon>Teleostei</taxon>
        <taxon>Neoteleostei</taxon>
        <taxon>Acanthomorphata</taxon>
        <taxon>Carangaria</taxon>
        <taxon>Pleuronectiformes</taxon>
        <taxon>Pleuronectoidei</taxon>
        <taxon>Cynoglossidae</taxon>
        <taxon>Cynoglossinae</taxon>
        <taxon>Cynoglossus</taxon>
    </lineage>
</organism>
<reference evidence="11" key="3">
    <citation type="submission" date="2025-09" db="UniProtKB">
        <authorList>
            <consortium name="Ensembl"/>
        </authorList>
    </citation>
    <scope>IDENTIFICATION</scope>
</reference>
<evidence type="ECO:0000256" key="7">
    <source>
        <dbReference type="ARBA" id="ARBA00023180"/>
    </source>
</evidence>
<dbReference type="Pfam" id="PF00001">
    <property type="entry name" value="7tm_1"/>
    <property type="match status" value="1"/>
</dbReference>
<evidence type="ECO:0000256" key="9">
    <source>
        <dbReference type="SAM" id="Phobius"/>
    </source>
</evidence>
<evidence type="ECO:0000256" key="2">
    <source>
        <dbReference type="ARBA" id="ARBA00022692"/>
    </source>
</evidence>
<evidence type="ECO:0000256" key="8">
    <source>
        <dbReference type="ARBA" id="ARBA00023224"/>
    </source>
</evidence>
<dbReference type="AlphaFoldDB" id="A0A3P8WQ76"/>
<dbReference type="OMA" id="LMVLWHI"/>
<keyword evidence="2 9" id="KW-0812">Transmembrane</keyword>
<dbReference type="GO" id="GO:0007200">
    <property type="term" value="P:phospholipase C-activating G protein-coupled receptor signaling pathway"/>
    <property type="evidence" value="ECO:0007669"/>
    <property type="project" value="TreeGrafter"/>
</dbReference>
<evidence type="ECO:0000256" key="3">
    <source>
        <dbReference type="ARBA" id="ARBA00022989"/>
    </source>
</evidence>
<dbReference type="GO" id="GO:0004930">
    <property type="term" value="F:G protein-coupled receptor activity"/>
    <property type="evidence" value="ECO:0007669"/>
    <property type="project" value="UniProtKB-KW"/>
</dbReference>
<evidence type="ECO:0000256" key="5">
    <source>
        <dbReference type="ARBA" id="ARBA00023136"/>
    </source>
</evidence>
<dbReference type="InterPro" id="IPR000276">
    <property type="entry name" value="GPCR_Rhodpsn"/>
</dbReference>
<evidence type="ECO:0000256" key="6">
    <source>
        <dbReference type="ARBA" id="ARBA00023170"/>
    </source>
</evidence>
<evidence type="ECO:0000256" key="4">
    <source>
        <dbReference type="ARBA" id="ARBA00023040"/>
    </source>
</evidence>
<comment type="subcellular location">
    <subcellularLocation>
        <location evidence="1">Membrane</location>
        <topology evidence="1">Multi-pass membrane protein</topology>
    </subcellularLocation>
</comment>
<reference evidence="11" key="2">
    <citation type="submission" date="2025-08" db="UniProtKB">
        <authorList>
            <consortium name="Ensembl"/>
        </authorList>
    </citation>
    <scope>IDENTIFICATION</scope>
</reference>
<keyword evidence="6" id="KW-0675">Receptor</keyword>
<feature type="transmembrane region" description="Helical" evidence="9">
    <location>
        <begin position="68"/>
        <end position="95"/>
    </location>
</feature>
<protein>
    <recommendedName>
        <fullName evidence="10">G-protein coupled receptors family 1 profile domain-containing protein</fullName>
    </recommendedName>
</protein>
<feature type="transmembrane region" description="Helical" evidence="9">
    <location>
        <begin position="31"/>
        <end position="56"/>
    </location>
</feature>
<keyword evidence="4" id="KW-0297">G-protein coupled receptor</keyword>
<dbReference type="GO" id="GO:0005886">
    <property type="term" value="C:plasma membrane"/>
    <property type="evidence" value="ECO:0007669"/>
    <property type="project" value="TreeGrafter"/>
</dbReference>
<keyword evidence="7" id="KW-0325">Glycoprotein</keyword>
<dbReference type="GeneTree" id="ENSGT00390000008372"/>
<evidence type="ECO:0000313" key="11">
    <source>
        <dbReference type="Ensembl" id="ENSCSEP00000028904.1"/>
    </source>
</evidence>
<dbReference type="PRINTS" id="PR00237">
    <property type="entry name" value="GPCRRHODOPSN"/>
</dbReference>
<keyword evidence="12" id="KW-1185">Reference proteome</keyword>
<sequence>MEEFHINSSSFNYTDREETIYEQCRHMPTVLIWYLTLQFINMFLGIPANLMVLWHIHKNRSDSSTIDIYILQLAVLDVFFCLIPPLELTNIVFLTTSSTWYVLRFFYGMKDTSPLFLSCICLDRYIAVLHPITFTRLKDRHAKRLTCCCHFLLQLLRKRGYCREEAEV</sequence>
<keyword evidence="5 9" id="KW-0472">Membrane</keyword>
<dbReference type="CDD" id="cd00637">
    <property type="entry name" value="7tm_classA_rhodopsin-like"/>
    <property type="match status" value="1"/>
</dbReference>
<dbReference type="InParanoid" id="A0A3P8WQ76"/>
<accession>A0A3P8WQ76</accession>
<dbReference type="Proteomes" id="UP000265120">
    <property type="component" value="Chromosome 14"/>
</dbReference>